<dbReference type="EMBL" id="MU007013">
    <property type="protein sequence ID" value="KAF2435582.1"/>
    <property type="molecule type" value="Genomic_DNA"/>
</dbReference>
<name>A0A9P4P1K4_9PEZI</name>
<feature type="compositionally biased region" description="Low complexity" evidence="9">
    <location>
        <begin position="378"/>
        <end position="397"/>
    </location>
</feature>
<evidence type="ECO:0000313" key="12">
    <source>
        <dbReference type="Proteomes" id="UP000800235"/>
    </source>
</evidence>
<dbReference type="GO" id="GO:0008496">
    <property type="term" value="F:mannan endo-1,6-alpha-mannosidase activity"/>
    <property type="evidence" value="ECO:0007669"/>
    <property type="project" value="UniProtKB-UniRule"/>
</dbReference>
<evidence type="ECO:0000256" key="6">
    <source>
        <dbReference type="ARBA" id="ARBA00023180"/>
    </source>
</evidence>
<dbReference type="EC" id="3.2.1.101" evidence="3 8"/>
<dbReference type="InterPro" id="IPR008928">
    <property type="entry name" value="6-hairpin_glycosidase_sf"/>
</dbReference>
<reference evidence="11" key="1">
    <citation type="journal article" date="2020" name="Stud. Mycol.">
        <title>101 Dothideomycetes genomes: a test case for predicting lifestyles and emergence of pathogens.</title>
        <authorList>
            <person name="Haridas S."/>
            <person name="Albert R."/>
            <person name="Binder M."/>
            <person name="Bloem J."/>
            <person name="Labutti K."/>
            <person name="Salamov A."/>
            <person name="Andreopoulos B."/>
            <person name="Baker S."/>
            <person name="Barry K."/>
            <person name="Bills G."/>
            <person name="Bluhm B."/>
            <person name="Cannon C."/>
            <person name="Castanera R."/>
            <person name="Culley D."/>
            <person name="Daum C."/>
            <person name="Ezra D."/>
            <person name="Gonzalez J."/>
            <person name="Henrissat B."/>
            <person name="Kuo A."/>
            <person name="Liang C."/>
            <person name="Lipzen A."/>
            <person name="Lutzoni F."/>
            <person name="Magnuson J."/>
            <person name="Mondo S."/>
            <person name="Nolan M."/>
            <person name="Ohm R."/>
            <person name="Pangilinan J."/>
            <person name="Park H.-J."/>
            <person name="Ramirez L."/>
            <person name="Alfaro M."/>
            <person name="Sun H."/>
            <person name="Tritt A."/>
            <person name="Yoshinaga Y."/>
            <person name="Zwiers L.-H."/>
            <person name="Turgeon B."/>
            <person name="Goodwin S."/>
            <person name="Spatafora J."/>
            <person name="Crous P."/>
            <person name="Grigoriev I."/>
        </authorList>
    </citation>
    <scope>NUCLEOTIDE SEQUENCE</scope>
    <source>
        <strain evidence="11">CBS 130266</strain>
    </source>
</reference>
<evidence type="ECO:0000256" key="5">
    <source>
        <dbReference type="ARBA" id="ARBA00022801"/>
    </source>
</evidence>
<evidence type="ECO:0000256" key="1">
    <source>
        <dbReference type="ARBA" id="ARBA00001452"/>
    </source>
</evidence>
<evidence type="ECO:0000256" key="4">
    <source>
        <dbReference type="ARBA" id="ARBA00022729"/>
    </source>
</evidence>
<evidence type="ECO:0000256" key="3">
    <source>
        <dbReference type="ARBA" id="ARBA00012350"/>
    </source>
</evidence>
<dbReference type="PIRSF" id="PIRSF016302">
    <property type="entry name" value="Man_a_manosd"/>
    <property type="match status" value="1"/>
</dbReference>
<dbReference type="GO" id="GO:0016052">
    <property type="term" value="P:carbohydrate catabolic process"/>
    <property type="evidence" value="ECO:0007669"/>
    <property type="project" value="InterPro"/>
</dbReference>
<keyword evidence="12" id="KW-1185">Reference proteome</keyword>
<comment type="similarity">
    <text evidence="2 8">Belongs to the glycosyl hydrolase 76 family.</text>
</comment>
<dbReference type="Proteomes" id="UP000800235">
    <property type="component" value="Unassembled WGS sequence"/>
</dbReference>
<sequence length="422" mass="45341">MRRSATTLLVTLTLGVISHGLDLGSTAAIKSSAQSVADRLNSTYATTFSGSDASLIRVNSTWWDYGAITGSLIDYWALTGDSSFNPQVQKAILSQAKGSLTFVPSARQSKASFSDQAIWALAALSAYEQKFPAGASESYLLMATSVFDQQAERWDNTTCDGGFNSTITQTMFPQGQKDALSVGSFFQLAARLAFNTQNNTYVQWADRAYNWAVKVGIVNERSYDVYEGTEAVSNCSPETLSHTQWSVNAATFLYGSALLYNVTYTQTWISRTQGSFTSLNNSFFPKGVVREPVCDSSSCTTSRRTYNAMLMRWLARTAISAPFLTATIQSMMDQSAESVIRGCDGDTTCSVDGKTGLSEQLIALDAVLALLVGRSPDTVTTTSSSGSSIVPSATSSGGASSQISEWSSWAVICVVLLLYCVA</sequence>
<keyword evidence="4 10" id="KW-0732">Signal</keyword>
<feature type="region of interest" description="Disordered" evidence="9">
    <location>
        <begin position="378"/>
        <end position="400"/>
    </location>
</feature>
<evidence type="ECO:0000256" key="8">
    <source>
        <dbReference type="PIRNR" id="PIRNR016302"/>
    </source>
</evidence>
<feature type="signal peptide" evidence="10">
    <location>
        <begin position="1"/>
        <end position="20"/>
    </location>
</feature>
<dbReference type="InterPro" id="IPR005198">
    <property type="entry name" value="Glyco_hydro_76"/>
</dbReference>
<keyword evidence="5 8" id="KW-0378">Hydrolase</keyword>
<dbReference type="AlphaFoldDB" id="A0A9P4P1K4"/>
<keyword evidence="6" id="KW-0325">Glycoprotein</keyword>
<dbReference type="PANTHER" id="PTHR12145:SF36">
    <property type="entry name" value="MANNAN ENDO-1,6-ALPHA-MANNOSIDASE DCW1"/>
    <property type="match status" value="1"/>
</dbReference>
<accession>A0A9P4P1K4</accession>
<dbReference type="InterPro" id="IPR014480">
    <property type="entry name" value="Mannan-1_6-alpha_mannosidase"/>
</dbReference>
<evidence type="ECO:0000313" key="11">
    <source>
        <dbReference type="EMBL" id="KAF2435582.1"/>
    </source>
</evidence>
<organism evidence="11 12">
    <name type="scientific">Tothia fuscella</name>
    <dbReference type="NCBI Taxonomy" id="1048955"/>
    <lineage>
        <taxon>Eukaryota</taxon>
        <taxon>Fungi</taxon>
        <taxon>Dikarya</taxon>
        <taxon>Ascomycota</taxon>
        <taxon>Pezizomycotina</taxon>
        <taxon>Dothideomycetes</taxon>
        <taxon>Pleosporomycetidae</taxon>
        <taxon>Venturiales</taxon>
        <taxon>Cylindrosympodiaceae</taxon>
        <taxon>Tothia</taxon>
    </lineage>
</organism>
<comment type="catalytic activity">
    <reaction evidence="1 8">
        <text>Random hydrolysis of (1-&gt;6)-alpha-D-mannosidic linkages in unbranched (1-&gt;6)-mannans.</text>
        <dbReference type="EC" id="3.2.1.101"/>
    </reaction>
</comment>
<dbReference type="PANTHER" id="PTHR12145">
    <property type="entry name" value="MANNAN ENDO-1,6-ALPHA-MANNOSIDASE DCW1"/>
    <property type="match status" value="1"/>
</dbReference>
<dbReference type="SUPFAM" id="SSF48208">
    <property type="entry name" value="Six-hairpin glycosidases"/>
    <property type="match status" value="1"/>
</dbReference>
<evidence type="ECO:0000256" key="9">
    <source>
        <dbReference type="SAM" id="MobiDB-lite"/>
    </source>
</evidence>
<dbReference type="Gene3D" id="1.50.10.20">
    <property type="match status" value="1"/>
</dbReference>
<protein>
    <recommendedName>
        <fullName evidence="3 8">Mannan endo-1,6-alpha-mannosidase</fullName>
        <ecNumber evidence="3 8">3.2.1.101</ecNumber>
    </recommendedName>
</protein>
<gene>
    <name evidence="11" type="ORF">EJ08DRAFT_626131</name>
</gene>
<keyword evidence="7 8" id="KW-0326">Glycosidase</keyword>
<comment type="caution">
    <text evidence="11">The sequence shown here is derived from an EMBL/GenBank/DDBJ whole genome shotgun (WGS) entry which is preliminary data.</text>
</comment>
<evidence type="ECO:0000256" key="2">
    <source>
        <dbReference type="ARBA" id="ARBA00009699"/>
    </source>
</evidence>
<proteinExistence type="inferred from homology"/>
<dbReference type="GO" id="GO:0009272">
    <property type="term" value="P:fungal-type cell wall biogenesis"/>
    <property type="evidence" value="ECO:0007669"/>
    <property type="project" value="TreeGrafter"/>
</dbReference>
<dbReference type="Pfam" id="PF03663">
    <property type="entry name" value="Glyco_hydro_76"/>
    <property type="match status" value="1"/>
</dbReference>
<feature type="chain" id="PRO_5040373082" description="Mannan endo-1,6-alpha-mannosidase" evidence="10">
    <location>
        <begin position="21"/>
        <end position="422"/>
    </location>
</feature>
<dbReference type="OrthoDB" id="9984024at2759"/>
<evidence type="ECO:0000256" key="10">
    <source>
        <dbReference type="SAM" id="SignalP"/>
    </source>
</evidence>
<evidence type="ECO:0000256" key="7">
    <source>
        <dbReference type="ARBA" id="ARBA00023295"/>
    </source>
</evidence>